<gene>
    <name evidence="3" type="ORF">Natoc_4108</name>
</gene>
<dbReference type="OrthoDB" id="331021at2157"/>
<sequence length="206" mass="22923">MTQTRSNWRVIEMSPETDHSLQSEENAHLNPCSESQALSRNKIFHLLNTTRRREAIRYLLETGDQVGLPKLAKHIAALEHETSVEDVTQAQYQRIYIPLYQSHLPKLDEAGVIRYDSTKGLVEPTTQLNVFAPYLELSPNEENDARSSSDTMAFDIQAVDNWYLGSAGLSAILLLAVTLGLIPISGEFLSGIIIALFLVANGGTRQ</sequence>
<feature type="transmembrane region" description="Helical" evidence="1">
    <location>
        <begin position="188"/>
        <end position="204"/>
    </location>
</feature>
<reference evidence="3 4" key="1">
    <citation type="submission" date="2012-11" db="EMBL/GenBank/DDBJ databases">
        <title>FINISHED of Natronococcus occultus SP4, DSM 3396.</title>
        <authorList>
            <consortium name="DOE Joint Genome Institute"/>
            <person name="Eisen J."/>
            <person name="Huntemann M."/>
            <person name="Wei C.-L."/>
            <person name="Han J."/>
            <person name="Detter J.C."/>
            <person name="Han C."/>
            <person name="Tapia R."/>
            <person name="Chen A."/>
            <person name="Kyrpides N."/>
            <person name="Mavromatis K."/>
            <person name="Markowitz V."/>
            <person name="Szeto E."/>
            <person name="Ivanova N."/>
            <person name="Mikhailova N."/>
            <person name="Ovchinnikova G."/>
            <person name="Pagani I."/>
            <person name="Pati A."/>
            <person name="Goodwin L."/>
            <person name="Nordberg H.P."/>
            <person name="Cantor M.N."/>
            <person name="Hua S.X."/>
            <person name="Woyke T."/>
            <person name="Eisen J."/>
            <person name="Klenk H.-P."/>
            <person name="Klenk H.-P."/>
        </authorList>
    </citation>
    <scope>NUCLEOTIDE SEQUENCE [LARGE SCALE GENOMIC DNA]</scope>
    <source>
        <strain evidence="3 4">SP4</strain>
        <plasmid evidence="4">Plasmid 2</plasmid>
    </source>
</reference>
<dbReference type="GeneID" id="32188988"/>
<dbReference type="RefSeq" id="WP_015323250.1">
    <property type="nucleotide sequence ID" value="NC_019976.1"/>
</dbReference>
<keyword evidence="1" id="KW-0812">Transmembrane</keyword>
<dbReference type="InterPro" id="IPR055768">
    <property type="entry name" value="DUF7344"/>
</dbReference>
<dbReference type="AlphaFoldDB" id="L0K641"/>
<keyword evidence="1" id="KW-1133">Transmembrane helix</keyword>
<evidence type="ECO:0000313" key="3">
    <source>
        <dbReference type="EMBL" id="AGB39819.1"/>
    </source>
</evidence>
<keyword evidence="1" id="KW-0472">Membrane</keyword>
<dbReference type="HOGENOM" id="CLU_093378_1_0_2"/>
<dbReference type="Proteomes" id="UP000010878">
    <property type="component" value="Plasmid 2"/>
</dbReference>
<dbReference type="Pfam" id="PF24035">
    <property type="entry name" value="DUF7344"/>
    <property type="match status" value="1"/>
</dbReference>
<accession>L0K641</accession>
<keyword evidence="4" id="KW-1185">Reference proteome</keyword>
<evidence type="ECO:0000313" key="4">
    <source>
        <dbReference type="Proteomes" id="UP000010878"/>
    </source>
</evidence>
<feature type="transmembrane region" description="Helical" evidence="1">
    <location>
        <begin position="162"/>
        <end position="182"/>
    </location>
</feature>
<feature type="domain" description="DUF7344" evidence="2">
    <location>
        <begin position="44"/>
        <end position="123"/>
    </location>
</feature>
<dbReference type="EMBL" id="CP003931">
    <property type="protein sequence ID" value="AGB39819.1"/>
    <property type="molecule type" value="Genomic_DNA"/>
</dbReference>
<evidence type="ECO:0000256" key="1">
    <source>
        <dbReference type="SAM" id="Phobius"/>
    </source>
</evidence>
<organism evidence="3 4">
    <name type="scientific">Natronococcus occultus SP4</name>
    <dbReference type="NCBI Taxonomy" id="694430"/>
    <lineage>
        <taxon>Archaea</taxon>
        <taxon>Methanobacteriati</taxon>
        <taxon>Methanobacteriota</taxon>
        <taxon>Stenosarchaea group</taxon>
        <taxon>Halobacteria</taxon>
        <taxon>Halobacteriales</taxon>
        <taxon>Natrialbaceae</taxon>
        <taxon>Natronococcus</taxon>
    </lineage>
</organism>
<proteinExistence type="predicted"/>
<name>L0K641_9EURY</name>
<dbReference type="KEGG" id="nou:Natoc_4108"/>
<geneLocation type="plasmid" evidence="3">
    <name>2</name>
</geneLocation>
<protein>
    <recommendedName>
        <fullName evidence="2">DUF7344 domain-containing protein</fullName>
    </recommendedName>
</protein>
<evidence type="ECO:0000259" key="2">
    <source>
        <dbReference type="Pfam" id="PF24035"/>
    </source>
</evidence>
<keyword evidence="3" id="KW-0614">Plasmid</keyword>